<dbReference type="GeneID" id="9476545"/>
<dbReference type="EMBL" id="DS028118">
    <property type="protein sequence ID" value="EEY57489.1"/>
    <property type="molecule type" value="Genomic_DNA"/>
</dbReference>
<dbReference type="AlphaFoldDB" id="D0MSQ5"/>
<organism evidence="1 2">
    <name type="scientific">Phytophthora infestans (strain T30-4)</name>
    <name type="common">Potato late blight agent</name>
    <dbReference type="NCBI Taxonomy" id="403677"/>
    <lineage>
        <taxon>Eukaryota</taxon>
        <taxon>Sar</taxon>
        <taxon>Stramenopiles</taxon>
        <taxon>Oomycota</taxon>
        <taxon>Peronosporomycetes</taxon>
        <taxon>Peronosporales</taxon>
        <taxon>Peronosporaceae</taxon>
        <taxon>Phytophthora</taxon>
    </lineage>
</organism>
<proteinExistence type="predicted"/>
<reference evidence="2" key="1">
    <citation type="journal article" date="2009" name="Nature">
        <title>Genome sequence and analysis of the Irish potato famine pathogen Phytophthora infestans.</title>
        <authorList>
            <consortium name="The Broad Institute Genome Sequencing Platform"/>
            <person name="Haas B.J."/>
            <person name="Kamoun S."/>
            <person name="Zody M.C."/>
            <person name="Jiang R.H."/>
            <person name="Handsaker R.E."/>
            <person name="Cano L.M."/>
            <person name="Grabherr M."/>
            <person name="Kodira C.D."/>
            <person name="Raffaele S."/>
            <person name="Torto-Alalibo T."/>
            <person name="Bozkurt T.O."/>
            <person name="Ah-Fong A.M."/>
            <person name="Alvarado L."/>
            <person name="Anderson V.L."/>
            <person name="Armstrong M.R."/>
            <person name="Avrova A."/>
            <person name="Baxter L."/>
            <person name="Beynon J."/>
            <person name="Boevink P.C."/>
            <person name="Bollmann S.R."/>
            <person name="Bos J.I."/>
            <person name="Bulone V."/>
            <person name="Cai G."/>
            <person name="Cakir C."/>
            <person name="Carrington J.C."/>
            <person name="Chawner M."/>
            <person name="Conti L."/>
            <person name="Costanzo S."/>
            <person name="Ewan R."/>
            <person name="Fahlgren N."/>
            <person name="Fischbach M.A."/>
            <person name="Fugelstad J."/>
            <person name="Gilroy E.M."/>
            <person name="Gnerre S."/>
            <person name="Green P.J."/>
            <person name="Grenville-Briggs L.J."/>
            <person name="Griffith J."/>
            <person name="Grunwald N.J."/>
            <person name="Horn K."/>
            <person name="Horner N.R."/>
            <person name="Hu C.H."/>
            <person name="Huitema E."/>
            <person name="Jeong D.H."/>
            <person name="Jones A.M."/>
            <person name="Jones J.D."/>
            <person name="Jones R.W."/>
            <person name="Karlsson E.K."/>
            <person name="Kunjeti S.G."/>
            <person name="Lamour K."/>
            <person name="Liu Z."/>
            <person name="Ma L."/>
            <person name="Maclean D."/>
            <person name="Chibucos M.C."/>
            <person name="McDonald H."/>
            <person name="McWalters J."/>
            <person name="Meijer H.J."/>
            <person name="Morgan W."/>
            <person name="Morris P.F."/>
            <person name="Munro C.A."/>
            <person name="O'Neill K."/>
            <person name="Ospina-Giraldo M."/>
            <person name="Pinzon A."/>
            <person name="Pritchard L."/>
            <person name="Ramsahoye B."/>
            <person name="Ren Q."/>
            <person name="Restrepo S."/>
            <person name="Roy S."/>
            <person name="Sadanandom A."/>
            <person name="Savidor A."/>
            <person name="Schornack S."/>
            <person name="Schwartz D.C."/>
            <person name="Schumann U.D."/>
            <person name="Schwessinger B."/>
            <person name="Seyer L."/>
            <person name="Sharpe T."/>
            <person name="Silvar C."/>
            <person name="Song J."/>
            <person name="Studholme D.J."/>
            <person name="Sykes S."/>
            <person name="Thines M."/>
            <person name="van de Vondervoort P.J."/>
            <person name="Phuntumart V."/>
            <person name="Wawra S."/>
            <person name="Weide R."/>
            <person name="Win J."/>
            <person name="Young C."/>
            <person name="Zhou S."/>
            <person name="Fry W."/>
            <person name="Meyers B.C."/>
            <person name="van West P."/>
            <person name="Ristaino J."/>
            <person name="Govers F."/>
            <person name="Birch P.R."/>
            <person name="Whisson S.C."/>
            <person name="Judelson H.S."/>
            <person name="Nusbaum C."/>
        </authorList>
    </citation>
    <scope>NUCLEOTIDE SEQUENCE [LARGE SCALE GENOMIC DNA]</scope>
    <source>
        <strain evidence="2">T30-4</strain>
    </source>
</reference>
<dbReference type="Proteomes" id="UP000006643">
    <property type="component" value="Unassembled WGS sequence"/>
</dbReference>
<dbReference type="VEuPathDB" id="FungiDB:PITG_00040"/>
<keyword evidence="2" id="KW-1185">Reference proteome</keyword>
<dbReference type="HOGENOM" id="CLU_1036117_0_0_1"/>
<sequence>MKQQEMNVQIGLEKFSGRQMEYATWKDRIPTHVAKMVLDVENELFEKDFSDPTLRGPSHKTGRDFTSSDVEAVKMRFPRSIPASVVVALESGTQLRVYAGCYTVAREERSRLVDIPIGYCIVFRGDLLHAGQLQNAKGTYSCDLCQKSFAVKTLFSSVAAYGVRPAYPHDRAGRYGSKNAEVCRESPHRNYANNTSVSLPRSSPYATYTPLKQCQRQQQLWKLQPGDDVLHEPGRHERARGCGVSFVPCERFSRGQSGAVCSLHGYQFS</sequence>
<accession>D0MSQ5</accession>
<dbReference type="OrthoDB" id="128446at2759"/>
<name>D0MSQ5_PHYIT</name>
<evidence type="ECO:0000313" key="1">
    <source>
        <dbReference type="EMBL" id="EEY57489.1"/>
    </source>
</evidence>
<dbReference type="RefSeq" id="XP_002908675.1">
    <property type="nucleotide sequence ID" value="XM_002908629.1"/>
</dbReference>
<dbReference type="KEGG" id="pif:PITG_00040"/>
<protein>
    <submittedName>
        <fullName evidence="1">Uncharacterized protein</fullName>
    </submittedName>
</protein>
<evidence type="ECO:0000313" key="2">
    <source>
        <dbReference type="Proteomes" id="UP000006643"/>
    </source>
</evidence>
<gene>
    <name evidence="1" type="ORF">PITG_00040</name>
</gene>
<dbReference type="InParanoid" id="D0MSQ5"/>